<dbReference type="PANTHER" id="PTHR43245">
    <property type="entry name" value="BIFUNCTIONAL POLYMYXIN RESISTANCE PROTEIN ARNA"/>
    <property type="match status" value="1"/>
</dbReference>
<dbReference type="RefSeq" id="WP_023849118.1">
    <property type="nucleotide sequence ID" value="NZ_CP047168.1"/>
</dbReference>
<proteinExistence type="predicted"/>
<dbReference type="InterPro" id="IPR050177">
    <property type="entry name" value="Lipid_A_modif_metabolic_enz"/>
</dbReference>
<reference evidence="2 3" key="1">
    <citation type="submission" date="2019-12" db="EMBL/GenBank/DDBJ databases">
        <title>Complete Genome Sequence of a Quorum-Sensing Bacterium,Rhodobacteraceae bacterium C31, Isolated from a marine microalgae symbiotic bacteria.</title>
        <authorList>
            <person name="Zhang Y."/>
        </authorList>
    </citation>
    <scope>NUCLEOTIDE SEQUENCE [LARGE SCALE GENOMIC DNA]</scope>
    <source>
        <strain evidence="2 3">C31</strain>
        <plasmid evidence="2 3">p-SCP2</plasmid>
    </source>
</reference>
<evidence type="ECO:0000313" key="2">
    <source>
        <dbReference type="EMBL" id="QRF68697.1"/>
    </source>
</evidence>
<evidence type="ECO:0000313" key="3">
    <source>
        <dbReference type="Proteomes" id="UP000596387"/>
    </source>
</evidence>
<dbReference type="Proteomes" id="UP000596387">
    <property type="component" value="Plasmid p-SCP2"/>
</dbReference>
<dbReference type="InterPro" id="IPR036291">
    <property type="entry name" value="NAD(P)-bd_dom_sf"/>
</dbReference>
<protein>
    <submittedName>
        <fullName evidence="2">SDR family NAD(P)-dependent oxidoreductase</fullName>
    </submittedName>
</protein>
<evidence type="ECO:0000259" key="1">
    <source>
        <dbReference type="Pfam" id="PF01370"/>
    </source>
</evidence>
<keyword evidence="2" id="KW-0614">Plasmid</keyword>
<dbReference type="Pfam" id="PF01370">
    <property type="entry name" value="Epimerase"/>
    <property type="match status" value="1"/>
</dbReference>
<dbReference type="InterPro" id="IPR001509">
    <property type="entry name" value="Epimerase_deHydtase"/>
</dbReference>
<keyword evidence="3" id="KW-1185">Reference proteome</keyword>
<feature type="domain" description="NAD-dependent epimerase/dehydratase" evidence="1">
    <location>
        <begin position="4"/>
        <end position="235"/>
    </location>
</feature>
<accession>A0ABX7FGZ3</accession>
<gene>
    <name evidence="2" type="ORF">GQA70_20140</name>
</gene>
<organism evidence="2 3">
    <name type="scientific">Ponticoccus alexandrii</name>
    <dbReference type="NCBI Taxonomy" id="1943633"/>
    <lineage>
        <taxon>Bacteria</taxon>
        <taxon>Pseudomonadati</taxon>
        <taxon>Pseudomonadota</taxon>
        <taxon>Alphaproteobacteria</taxon>
        <taxon>Rhodobacterales</taxon>
        <taxon>Roseobacteraceae</taxon>
        <taxon>Ponticoccus</taxon>
    </lineage>
</organism>
<geneLocation type="plasmid" evidence="2 3">
    <name>p-SCP2</name>
</geneLocation>
<dbReference type="EMBL" id="CP047168">
    <property type="protein sequence ID" value="QRF68697.1"/>
    <property type="molecule type" value="Genomic_DNA"/>
</dbReference>
<sequence>MARIFITGGSGFVGAAIVERLAQRGDDVAAFDIVEGPQLKTLRARYSNIAFFPGELTEWSQLAEAMKAFRADAVVHCAAVVGILNGASSRLWTMRVNVEGSLNVLSAMRLCDVPRMINLSSEEVYGTFSANRIDETHPCFPVKTYGISKFATEQLSRDFAEENGIEVIHIRTCWVYGPGLPRPRIPKTFVDAAVEGRSLHLEGGAEYRVDQVYIDDLTDGLIAALDHQAHRHDVYHISTGEAPTLGQMVDWIREIVPDADVSISSGPYQVGPGVVAVRKGALDCDRACRAFGYKPKFTLRDGLAACVAARRQVLADA</sequence>
<name>A0ABX7FGZ3_9RHOB</name>
<dbReference type="Gene3D" id="3.40.50.720">
    <property type="entry name" value="NAD(P)-binding Rossmann-like Domain"/>
    <property type="match status" value="1"/>
</dbReference>
<dbReference type="SUPFAM" id="SSF51735">
    <property type="entry name" value="NAD(P)-binding Rossmann-fold domains"/>
    <property type="match status" value="1"/>
</dbReference>